<dbReference type="PROSITE" id="PS00455">
    <property type="entry name" value="AMP_BINDING"/>
    <property type="match status" value="1"/>
</dbReference>
<dbReference type="Pfam" id="PF00501">
    <property type="entry name" value="AMP-binding"/>
    <property type="match status" value="1"/>
</dbReference>
<feature type="domain" description="Carrier" evidence="5">
    <location>
        <begin position="1738"/>
        <end position="1814"/>
    </location>
</feature>
<dbReference type="Gene3D" id="3.30.300.30">
    <property type="match status" value="1"/>
</dbReference>
<dbReference type="GeneID" id="25320767"/>
<name>A0A0F4YH18_RASE3</name>
<feature type="compositionally biased region" description="Polar residues" evidence="4">
    <location>
        <begin position="730"/>
        <end position="740"/>
    </location>
</feature>
<accession>A0A0F4YH18</accession>
<dbReference type="GO" id="GO:0044550">
    <property type="term" value="P:secondary metabolite biosynthetic process"/>
    <property type="evidence" value="ECO:0007669"/>
    <property type="project" value="TreeGrafter"/>
</dbReference>
<dbReference type="RefSeq" id="XP_013324164.1">
    <property type="nucleotide sequence ID" value="XM_013468710.1"/>
</dbReference>
<dbReference type="InterPro" id="IPR010071">
    <property type="entry name" value="AA_adenyl_dom"/>
</dbReference>
<feature type="domain" description="Carrier" evidence="5">
    <location>
        <begin position="574"/>
        <end position="652"/>
    </location>
</feature>
<dbReference type="Pfam" id="PF08659">
    <property type="entry name" value="KR"/>
    <property type="match status" value="1"/>
</dbReference>
<reference evidence="6 7" key="1">
    <citation type="submission" date="2015-04" db="EMBL/GenBank/DDBJ databases">
        <authorList>
            <person name="Heijne W.H."/>
            <person name="Fedorova N.D."/>
            <person name="Nierman W.C."/>
            <person name="Vollebregt A.W."/>
            <person name="Zhao Z."/>
            <person name="Wu L."/>
            <person name="Kumar M."/>
            <person name="Stam H."/>
            <person name="van den Berg M.A."/>
            <person name="Pel H.J."/>
        </authorList>
    </citation>
    <scope>NUCLEOTIDE SEQUENCE [LARGE SCALE GENOMIC DNA]</scope>
    <source>
        <strain evidence="6 7">CBS 393.64</strain>
    </source>
</reference>
<dbReference type="Proteomes" id="UP000053958">
    <property type="component" value="Unassembled WGS sequence"/>
</dbReference>
<protein>
    <submittedName>
        <fullName evidence="6">Hybrid NRPS/PKS enzyme</fullName>
    </submittedName>
</protein>
<dbReference type="Pfam" id="PF00668">
    <property type="entry name" value="Condensation"/>
    <property type="match status" value="1"/>
</dbReference>
<dbReference type="Pfam" id="PF07993">
    <property type="entry name" value="NAD_binding_4"/>
    <property type="match status" value="1"/>
</dbReference>
<dbReference type="NCBIfam" id="TIGR01733">
    <property type="entry name" value="AA-adenyl-dom"/>
    <property type="match status" value="1"/>
</dbReference>
<dbReference type="InterPro" id="IPR042099">
    <property type="entry name" value="ANL_N_sf"/>
</dbReference>
<keyword evidence="2" id="KW-0597">Phosphoprotein</keyword>
<dbReference type="InterPro" id="IPR001242">
    <property type="entry name" value="Condensation_dom"/>
</dbReference>
<dbReference type="Pfam" id="PF00550">
    <property type="entry name" value="PP-binding"/>
    <property type="match status" value="2"/>
</dbReference>
<dbReference type="InterPro" id="IPR013968">
    <property type="entry name" value="PKS_KR"/>
</dbReference>
<dbReference type="Gene3D" id="3.40.50.720">
    <property type="entry name" value="NAD(P)-binding Rossmann-like Domain"/>
    <property type="match status" value="2"/>
</dbReference>
<dbReference type="Gene3D" id="1.10.1200.10">
    <property type="entry name" value="ACP-like"/>
    <property type="match status" value="1"/>
</dbReference>
<dbReference type="PANTHER" id="PTHR45527">
    <property type="entry name" value="NONRIBOSOMAL PEPTIDE SYNTHETASE"/>
    <property type="match status" value="1"/>
</dbReference>
<dbReference type="SUPFAM" id="SSF52777">
    <property type="entry name" value="CoA-dependent acyltransferases"/>
    <property type="match status" value="2"/>
</dbReference>
<dbReference type="STRING" id="1408163.A0A0F4YH18"/>
<dbReference type="SMART" id="SM00823">
    <property type="entry name" value="PKS_PP"/>
    <property type="match status" value="2"/>
</dbReference>
<dbReference type="CDD" id="cd05930">
    <property type="entry name" value="A_NRPS"/>
    <property type="match status" value="1"/>
</dbReference>
<dbReference type="GO" id="GO:0016874">
    <property type="term" value="F:ligase activity"/>
    <property type="evidence" value="ECO:0007669"/>
    <property type="project" value="UniProtKB-KW"/>
</dbReference>
<dbReference type="EMBL" id="LASV01000619">
    <property type="protein sequence ID" value="KKA17552.1"/>
    <property type="molecule type" value="Genomic_DNA"/>
</dbReference>
<keyword evidence="1" id="KW-0596">Phosphopantetheine</keyword>
<dbReference type="PROSITE" id="PS50075">
    <property type="entry name" value="CARRIER"/>
    <property type="match status" value="2"/>
</dbReference>
<dbReference type="PANTHER" id="PTHR45527:SF1">
    <property type="entry name" value="FATTY ACID SYNTHASE"/>
    <property type="match status" value="1"/>
</dbReference>
<dbReference type="InterPro" id="IPR000873">
    <property type="entry name" value="AMP-dep_synth/lig_dom"/>
</dbReference>
<keyword evidence="3" id="KW-0436">Ligase</keyword>
<dbReference type="InterPro" id="IPR023213">
    <property type="entry name" value="CAT-like_dom_sf"/>
</dbReference>
<gene>
    <name evidence="6" type="ORF">T310_8511</name>
</gene>
<evidence type="ECO:0000259" key="5">
    <source>
        <dbReference type="PROSITE" id="PS50075"/>
    </source>
</evidence>
<dbReference type="InterPro" id="IPR020845">
    <property type="entry name" value="AMP-binding_CS"/>
</dbReference>
<dbReference type="Gene3D" id="3.40.50.12780">
    <property type="entry name" value="N-terminal domain of ligase-like"/>
    <property type="match status" value="1"/>
</dbReference>
<sequence length="2181" mass="240383">MDASRRRITKETTTDECRVEIVSSGESVSVMEAGSVTNRRVSPGQITVDVRYSTTLPSEDGEPSLVCLGAAQGTKKTALVLSTRNCSSVDVASEDVLVVEPPSTADEAAATLQAVASHLIARALRSCLPPTGAVVVYEPPETLAAAIASSRHWEGRNVFFATSRTSDTPSSWIAIAPYATDRAIRQDLPPDTKCVIDFSAPGARSIKSCVAPNCIFTTFKACWTEDLKNGWTRHDLLADSYAAATASTDKPGIASLGSVRPVQDLQETSVSAILYPAVVDWTQNRPLTVAIKPLDPSRLFSPDKTYFMVGTTEELGLSICGWMVTNGARYLVITSRRGQVNPAWLEAMRRQGAIIKVLKMDVTDKTSINSVYQHVKETMPPIAGVCNAAMVLSDKPKVEGSRHLDALFSDDSLDFFILFSSIASIVGNAGQTNYHAANMFMTSLVHNRRARGLAGSVIHIGMVVDVGYIARAGRRIEEHLKNMLYTPLSEADVHHLVGEAILSSRPGLQDSQPEIITGIVPFLDSADAPHRPPWYSDPRFSHLILKEENKPEEQQQGGPAVHIRKRLEETCSGVEAQEILQEAFSLKLESMMQLAPNSVNANVSPLELGCDSLLAVEIRNWFLKEIHVDIPVLRVLGGETVASLCNDAVKQFLKSRPDCPSDSPPAEVDGVDNKENNNSCEGTMTISQVGLESGKDSSTSQQQEPWSETSSFDEITAPSPSNESASVSSIDTTNSHQTSFKELPLGVGSSEDVDPNRVEKMSFAQSRLWFLAKYLEDPRAYNITAGYNLSGKLDVARFQIALSMVLSRHQSLQTRFFANPDNGELMQEILKSTPATMKYIQSANPRDVEYEFELLKSHFFDLEQGRTFKVTLISRAPDFHTVIFGYHHIAIDGVSWYYFLRDLKLAYEMQPMKPAPKQYVDFAVEQRCAAERGDFDKQIEFWNHQLTPLPGVMPLLPIARVRGRKPMKRYENNMVTREIGRDLVTKIKNASRVLRVTPFHFYLSVMQVLVARFIDIEDLCIGVADANRTDESIAETVGFFLNLLPVRFRINRHGQFSQLAQQTSKNVLEALQRSNIPIDLILEKLGVPRSSTHSPLFQVVANYRVSDYWSTELGECQMEYCLLDEAKNPYDLCFAITHSSTGGGLLQIMSQTYLYSIDATELLMDSYIYLLEKLSSNPSMRIQECPFFDSREVQHAISLGTGPRVKYEWPDTLSAKLDSVCEASGDSIAIRDRDGEVTYGELVELVNCIASAILDSGLSPESRIAVLCQPSAVLIAAMLAILRTGNVYVPLDLSLPPARHAAILNHCKPCLLFCQNDTLEAAHALSRADIRVINVSDLSTSARRQQEVPNVAQAKSPAFLLYTSGSTGVPKGILLTQAGFVNHLALKTTELSLGKEVVMQQSSFGFDMSIVQTFCALGNGGTLVVVPQEARGDPVEISKLMLREKVTFTLATPSEYLMLLRYGGESLRKCSSSWRHVCMGGEAVTDQLIREFNSLDNPDIILTNCYGPTEITAATTFERISLSSEEVQDYVSVGKALPNYSVYILDENAKPLPVGFPGEICIGGAGVALGYLDLPELTESKFVRDPFASSEDVARGWNRMYKTGDQGRLLADGSLVFMGRKDGDMQIKLRGLRIELQEIESAILQVAPNTISEAIVSVRGDPEFLVAHVVFKNGASMRDSELQALAKKLPLPKYMWPAMIVPLQHLPTNSNGKIDRKAIQSLEIPIRNHQSSSQETLTLDEGHLSLLWKDVLQQTTSSQDLGPDTDFFMVGGNSLLLVKLQGAIKNMLGVAISLTELYQASTLRTMNARIHAKKEQQPSLPEIVWDVEIAVPDSMLFDHQRKTGKPIKIINREVLLTGSYSFLGAEILKSLINDPSVRRVHCVAVPTKTKENVLPVSDKIVIYHGSLQDPSLGLTQTEYATLQESIDLIIHAGAVGHCLNNYSSIKVPNVHSTRFLARLALPRCVPIHYISSNRVTLLSGHAALAPISVSSYTPPTDGSQGFTATKWASECILEKVAQETSLEVHIHRPCAVTGDKAPSEDALNAILRFSRLMHAVPQFENFQGYLDFHPVQEVAGGIVKAALTSPERRGELTGLPTMRLSPPSIASLMFIHHTSGVKVPVRDLGLRMKQIYQCEFEKVPISEWLKRARQFGLDVVISSFLEAMMEKRETISFPYLGQGMD</sequence>
<evidence type="ECO:0000256" key="3">
    <source>
        <dbReference type="ARBA" id="ARBA00022598"/>
    </source>
</evidence>
<dbReference type="GO" id="GO:0005737">
    <property type="term" value="C:cytoplasm"/>
    <property type="evidence" value="ECO:0007669"/>
    <property type="project" value="TreeGrafter"/>
</dbReference>
<dbReference type="InterPro" id="IPR009081">
    <property type="entry name" value="PP-bd_ACP"/>
</dbReference>
<dbReference type="GO" id="GO:0043041">
    <property type="term" value="P:amino acid activation for nonribosomal peptide biosynthetic process"/>
    <property type="evidence" value="ECO:0007669"/>
    <property type="project" value="TreeGrafter"/>
</dbReference>
<evidence type="ECO:0000313" key="6">
    <source>
        <dbReference type="EMBL" id="KKA17552.1"/>
    </source>
</evidence>
<dbReference type="Gene3D" id="3.30.559.10">
    <property type="entry name" value="Chloramphenicol acetyltransferase-like domain"/>
    <property type="match status" value="1"/>
</dbReference>
<dbReference type="SUPFAM" id="SSF56801">
    <property type="entry name" value="Acetyl-CoA synthetase-like"/>
    <property type="match status" value="1"/>
</dbReference>
<keyword evidence="7" id="KW-1185">Reference proteome</keyword>
<dbReference type="Gene3D" id="3.30.559.30">
    <property type="entry name" value="Nonribosomal peptide synthetase, condensation domain"/>
    <property type="match status" value="1"/>
</dbReference>
<evidence type="ECO:0000256" key="4">
    <source>
        <dbReference type="SAM" id="MobiDB-lite"/>
    </source>
</evidence>
<evidence type="ECO:0000313" key="7">
    <source>
        <dbReference type="Proteomes" id="UP000053958"/>
    </source>
</evidence>
<dbReference type="OrthoDB" id="329835at2759"/>
<dbReference type="CDD" id="cd19532">
    <property type="entry name" value="C_PKS-NRPS"/>
    <property type="match status" value="1"/>
</dbReference>
<evidence type="ECO:0000256" key="2">
    <source>
        <dbReference type="ARBA" id="ARBA00022553"/>
    </source>
</evidence>
<dbReference type="SUPFAM" id="SSF51735">
    <property type="entry name" value="NAD(P)-binding Rossmann-fold domains"/>
    <property type="match status" value="2"/>
</dbReference>
<dbReference type="InterPro" id="IPR036291">
    <property type="entry name" value="NAD(P)-bd_dom_sf"/>
</dbReference>
<dbReference type="SMART" id="SM00822">
    <property type="entry name" value="PKS_KR"/>
    <property type="match status" value="1"/>
</dbReference>
<dbReference type="InterPro" id="IPR013120">
    <property type="entry name" value="FAR_NAD-bd"/>
</dbReference>
<evidence type="ECO:0000256" key="1">
    <source>
        <dbReference type="ARBA" id="ARBA00022450"/>
    </source>
</evidence>
<comment type="caution">
    <text evidence="6">The sequence shown here is derived from an EMBL/GenBank/DDBJ whole genome shotgun (WGS) entry which is preliminary data.</text>
</comment>
<feature type="compositionally biased region" description="Polar residues" evidence="4">
    <location>
        <begin position="676"/>
        <end position="713"/>
    </location>
</feature>
<organism evidence="6 7">
    <name type="scientific">Rasamsonia emersonii (strain ATCC 16479 / CBS 393.64 / IMI 116815)</name>
    <dbReference type="NCBI Taxonomy" id="1408163"/>
    <lineage>
        <taxon>Eukaryota</taxon>
        <taxon>Fungi</taxon>
        <taxon>Dikarya</taxon>
        <taxon>Ascomycota</taxon>
        <taxon>Pezizomycotina</taxon>
        <taxon>Eurotiomycetes</taxon>
        <taxon>Eurotiomycetidae</taxon>
        <taxon>Eurotiales</taxon>
        <taxon>Trichocomaceae</taxon>
        <taxon>Rasamsonia</taxon>
    </lineage>
</organism>
<proteinExistence type="predicted"/>
<dbReference type="SUPFAM" id="SSF47336">
    <property type="entry name" value="ACP-like"/>
    <property type="match status" value="2"/>
</dbReference>
<feature type="compositionally biased region" description="Low complexity" evidence="4">
    <location>
        <begin position="717"/>
        <end position="729"/>
    </location>
</feature>
<feature type="region of interest" description="Disordered" evidence="4">
    <location>
        <begin position="654"/>
        <end position="753"/>
    </location>
</feature>
<dbReference type="InterPro" id="IPR036736">
    <property type="entry name" value="ACP-like_sf"/>
</dbReference>
<dbReference type="InterPro" id="IPR045851">
    <property type="entry name" value="AMP-bd_C_sf"/>
</dbReference>
<dbReference type="InterPro" id="IPR020806">
    <property type="entry name" value="PKS_PP-bd"/>
</dbReference>
<dbReference type="InterPro" id="IPR057326">
    <property type="entry name" value="KR_dom"/>
</dbReference>
<dbReference type="GO" id="GO:0031177">
    <property type="term" value="F:phosphopantetheine binding"/>
    <property type="evidence" value="ECO:0007669"/>
    <property type="project" value="InterPro"/>
</dbReference>